<dbReference type="PANTHER" id="PTHR48105">
    <property type="entry name" value="THIOREDOXIN REDUCTASE 1-RELATED-RELATED"/>
    <property type="match status" value="1"/>
</dbReference>
<comment type="catalytic activity">
    <reaction evidence="3">
        <text>[thioredoxin]-dithiol + NADP(+) = [thioredoxin]-disulfide + NADPH + H(+)</text>
        <dbReference type="Rhea" id="RHEA:20345"/>
        <dbReference type="Rhea" id="RHEA-COMP:10698"/>
        <dbReference type="Rhea" id="RHEA-COMP:10700"/>
        <dbReference type="ChEBI" id="CHEBI:15378"/>
        <dbReference type="ChEBI" id="CHEBI:29950"/>
        <dbReference type="ChEBI" id="CHEBI:50058"/>
        <dbReference type="ChEBI" id="CHEBI:57783"/>
        <dbReference type="ChEBI" id="CHEBI:58349"/>
        <dbReference type="EC" id="1.8.1.9"/>
    </reaction>
</comment>
<keyword evidence="2" id="KW-0560">Oxidoreductase</keyword>
<dbReference type="InterPro" id="IPR023753">
    <property type="entry name" value="FAD/NAD-binding_dom"/>
</dbReference>
<evidence type="ECO:0000259" key="5">
    <source>
        <dbReference type="Pfam" id="PF07992"/>
    </source>
</evidence>
<dbReference type="EMBL" id="RCWJ01000001">
    <property type="protein sequence ID" value="RLQ86561.1"/>
    <property type="molecule type" value="Genomic_DNA"/>
</dbReference>
<feature type="compositionally biased region" description="Low complexity" evidence="4">
    <location>
        <begin position="67"/>
        <end position="77"/>
    </location>
</feature>
<feature type="domain" description="FAD/NAD(P)-binding" evidence="5">
    <location>
        <begin position="333"/>
        <end position="642"/>
    </location>
</feature>
<evidence type="ECO:0000256" key="2">
    <source>
        <dbReference type="ARBA" id="ARBA00023002"/>
    </source>
</evidence>
<feature type="region of interest" description="Disordered" evidence="4">
    <location>
        <begin position="61"/>
        <end position="98"/>
    </location>
</feature>
<dbReference type="GO" id="GO:0004791">
    <property type="term" value="F:thioredoxin-disulfide reductase (NADPH) activity"/>
    <property type="evidence" value="ECO:0007669"/>
    <property type="project" value="UniProtKB-EC"/>
</dbReference>
<protein>
    <submittedName>
        <fullName evidence="6">FAD-dependent oxidoreductase</fullName>
    </submittedName>
</protein>
<accession>A0A3L7JAQ6</accession>
<evidence type="ECO:0000256" key="3">
    <source>
        <dbReference type="ARBA" id="ARBA00048132"/>
    </source>
</evidence>
<evidence type="ECO:0000313" key="7">
    <source>
        <dbReference type="Proteomes" id="UP000282460"/>
    </source>
</evidence>
<dbReference type="OrthoDB" id="109585at2"/>
<evidence type="ECO:0000256" key="1">
    <source>
        <dbReference type="ARBA" id="ARBA00022630"/>
    </source>
</evidence>
<keyword evidence="7" id="KW-1185">Reference proteome</keyword>
<organism evidence="6 7">
    <name type="scientific">Mycetocola zhadangensis</name>
    <dbReference type="NCBI Taxonomy" id="1164595"/>
    <lineage>
        <taxon>Bacteria</taxon>
        <taxon>Bacillati</taxon>
        <taxon>Actinomycetota</taxon>
        <taxon>Actinomycetes</taxon>
        <taxon>Micrococcales</taxon>
        <taxon>Microbacteriaceae</taxon>
        <taxon>Mycetocola</taxon>
    </lineage>
</organism>
<dbReference type="InterPro" id="IPR050097">
    <property type="entry name" value="Ferredoxin-NADP_redctase_2"/>
</dbReference>
<dbReference type="Proteomes" id="UP000282460">
    <property type="component" value="Unassembled WGS sequence"/>
</dbReference>
<dbReference type="SUPFAM" id="SSF51905">
    <property type="entry name" value="FAD/NAD(P)-binding domain"/>
    <property type="match status" value="1"/>
</dbReference>
<dbReference type="Pfam" id="PF07992">
    <property type="entry name" value="Pyr_redox_2"/>
    <property type="match status" value="1"/>
</dbReference>
<name>A0A3L7JAQ6_9MICO</name>
<reference evidence="6 7" key="1">
    <citation type="submission" date="2018-10" db="EMBL/GenBank/DDBJ databases">
        <authorList>
            <person name="Li J."/>
        </authorList>
    </citation>
    <scope>NUCLEOTIDE SEQUENCE [LARGE SCALE GENOMIC DNA]</scope>
    <source>
        <strain evidence="6 7">ZD1-4</strain>
    </source>
</reference>
<evidence type="ECO:0000313" key="6">
    <source>
        <dbReference type="EMBL" id="RLQ86561.1"/>
    </source>
</evidence>
<evidence type="ECO:0000256" key="4">
    <source>
        <dbReference type="SAM" id="MobiDB-lite"/>
    </source>
</evidence>
<keyword evidence="1" id="KW-0285">Flavoprotein</keyword>
<gene>
    <name evidence="6" type="ORF">D9V28_05810</name>
</gene>
<dbReference type="PRINTS" id="PR00368">
    <property type="entry name" value="FADPNR"/>
</dbReference>
<dbReference type="Gene3D" id="3.50.50.60">
    <property type="entry name" value="FAD/NAD(P)-binding domain"/>
    <property type="match status" value="2"/>
</dbReference>
<dbReference type="InterPro" id="IPR036188">
    <property type="entry name" value="FAD/NAD-bd_sf"/>
</dbReference>
<sequence>MRPGPKLEHHRCQVQALDGRPRRHTLSGEFLQRRADKDAQPLVGGADRAGLSIHAGIVERETPSRPAPAALESSAAAEYTRGQNRGHSTGRFRMTSEQPKRPRILVCLASPHSRGRIVDELTRRYSSDYDVVASDSAVRAFDALRDASSSAVPVVLVLSDDLTEDTTHGSVFHLARHLFPDVRRGLVIEWGSWALPKTAEVVLSALASTQADCYIVLPRRSPDEYFHRAVTELLYAVERSSTLTTPDATIVGSSSLPRVHEIIRYLSRAGIRHRVSSPESAAGSAILGSLTAVGSDAPVVEVAGGGILVNPSNAELADVFGLSTSVPTSEISDVAIVGAGPGGLAAAVYAASEGLRTLVLERDSVGGQAGSSSLIRNYLGFASGVSGADLSDRAYQQAWAFGARFGHTRNVVGMSMDDEGFRLTLDRGDEVVARSVIVATGVSYRRLHVPGLERYVGTSVFYGATAVEAKAQTGKHVLVIGGGNSAGQAALHLARYAASVSLVVRGPNLAASMSSYLITQLSAAGVALLTERKIVGAIGTDEGLDAVVLRHRVAGDETTVPASALFITIGAAPHTEWIDDAVLRDQWGYVFTGNDMVVEGGRRVWSRDRPPAPLESSVPGFFAVGDVRRGSVKRVASAVGEGSVVVSSVHAFLAERNAR</sequence>
<proteinExistence type="predicted"/>
<dbReference type="AlphaFoldDB" id="A0A3L7JAQ6"/>
<comment type="caution">
    <text evidence="6">The sequence shown here is derived from an EMBL/GenBank/DDBJ whole genome shotgun (WGS) entry which is preliminary data.</text>
</comment>
<dbReference type="PRINTS" id="PR00469">
    <property type="entry name" value="PNDRDTASEII"/>
</dbReference>